<dbReference type="InterPro" id="IPR000160">
    <property type="entry name" value="GGDEF_dom"/>
</dbReference>
<gene>
    <name evidence="6" type="ORF">V6575_07405</name>
</gene>
<dbReference type="SMART" id="SM00267">
    <property type="entry name" value="GGDEF"/>
    <property type="match status" value="1"/>
</dbReference>
<reference evidence="6 7" key="1">
    <citation type="submission" date="2024-02" db="EMBL/GenBank/DDBJ databases">
        <title>Roseibium algae sp. nov., isolated from marine alga (Grateloupia sp.), showing potential in myo-inositol conversion.</title>
        <authorList>
            <person name="Wang Y."/>
        </authorList>
    </citation>
    <scope>NUCLEOTIDE SEQUENCE [LARGE SCALE GENOMIC DNA]</scope>
    <source>
        <strain evidence="6 7">H3510</strain>
    </source>
</reference>
<dbReference type="RefSeq" id="WP_340273603.1">
    <property type="nucleotide sequence ID" value="NZ_JBAKIA010000004.1"/>
</dbReference>
<dbReference type="InterPro" id="IPR013655">
    <property type="entry name" value="PAS_fold_3"/>
</dbReference>
<keyword evidence="6" id="KW-0548">Nucleotidyltransferase</keyword>
<feature type="domain" description="PAC" evidence="4">
    <location>
        <begin position="88"/>
        <end position="140"/>
    </location>
</feature>
<dbReference type="NCBIfam" id="TIGR00229">
    <property type="entry name" value="sensory_box"/>
    <property type="match status" value="1"/>
</dbReference>
<dbReference type="Pfam" id="PF00990">
    <property type="entry name" value="GGDEF"/>
    <property type="match status" value="1"/>
</dbReference>
<dbReference type="InterPro" id="IPR000700">
    <property type="entry name" value="PAS-assoc_C"/>
</dbReference>
<evidence type="ECO:0000256" key="1">
    <source>
        <dbReference type="ARBA" id="ARBA00012528"/>
    </source>
</evidence>
<feature type="domain" description="PAS" evidence="3">
    <location>
        <begin position="15"/>
        <end position="84"/>
    </location>
</feature>
<dbReference type="EC" id="2.7.7.65" evidence="1"/>
<dbReference type="CDD" id="cd01949">
    <property type="entry name" value="GGDEF"/>
    <property type="match status" value="1"/>
</dbReference>
<name>A0ABU8TIB9_9HYPH</name>
<protein>
    <recommendedName>
        <fullName evidence="1">diguanylate cyclase</fullName>
        <ecNumber evidence="1">2.7.7.65</ecNumber>
    </recommendedName>
</protein>
<proteinExistence type="predicted"/>
<evidence type="ECO:0000259" key="3">
    <source>
        <dbReference type="PROSITE" id="PS50112"/>
    </source>
</evidence>
<comment type="catalytic activity">
    <reaction evidence="2">
        <text>2 GTP = 3',3'-c-di-GMP + 2 diphosphate</text>
        <dbReference type="Rhea" id="RHEA:24898"/>
        <dbReference type="ChEBI" id="CHEBI:33019"/>
        <dbReference type="ChEBI" id="CHEBI:37565"/>
        <dbReference type="ChEBI" id="CHEBI:58805"/>
        <dbReference type="EC" id="2.7.7.65"/>
    </reaction>
</comment>
<dbReference type="CDD" id="cd00130">
    <property type="entry name" value="PAS"/>
    <property type="match status" value="1"/>
</dbReference>
<dbReference type="PANTHER" id="PTHR45138:SF9">
    <property type="entry name" value="DIGUANYLATE CYCLASE DGCM-RELATED"/>
    <property type="match status" value="1"/>
</dbReference>
<dbReference type="Gene3D" id="3.30.70.270">
    <property type="match status" value="1"/>
</dbReference>
<dbReference type="EMBL" id="JBAKIA010000004">
    <property type="protein sequence ID" value="MEJ8473909.1"/>
    <property type="molecule type" value="Genomic_DNA"/>
</dbReference>
<keyword evidence="6" id="KW-0808">Transferase</keyword>
<dbReference type="PROSITE" id="PS50887">
    <property type="entry name" value="GGDEF"/>
    <property type="match status" value="1"/>
</dbReference>
<evidence type="ECO:0000259" key="4">
    <source>
        <dbReference type="PROSITE" id="PS50113"/>
    </source>
</evidence>
<sequence>MKSSVKHPKDTPSSTEIDFKAMTEASVDLILQVDTERNFAYVSPSVTHVLGWTEEEFRREFAGAVHDDDRARLTQHSIKLITGAQQTNRIRFRVCKKDGSELWIEGVSKRLSSDPAVASGFVVSARNVTEQKLLEDKLETLARTDGLTGLANRRAFDEALTRKWALARREQTHLSLLIADIDHFKSVNDHYGHQVGDDCLRAIASVLKGIARRPSDLAARYGGEELAIILPRTGEAGAKALGDTIRQAIQDLAIPSHANIDHGKVITVSVGAATAVCINGSRNTEPEALLQAADKALYLAKSGGRNRTETSMLLMQKIED</sequence>
<dbReference type="InterPro" id="IPR035965">
    <property type="entry name" value="PAS-like_dom_sf"/>
</dbReference>
<dbReference type="PROSITE" id="PS50113">
    <property type="entry name" value="PAC"/>
    <property type="match status" value="1"/>
</dbReference>
<organism evidence="6 7">
    <name type="scientific">Roseibium algae</name>
    <dbReference type="NCBI Taxonomy" id="3123038"/>
    <lineage>
        <taxon>Bacteria</taxon>
        <taxon>Pseudomonadati</taxon>
        <taxon>Pseudomonadota</taxon>
        <taxon>Alphaproteobacteria</taxon>
        <taxon>Hyphomicrobiales</taxon>
        <taxon>Stappiaceae</taxon>
        <taxon>Roseibium</taxon>
    </lineage>
</organism>
<dbReference type="PANTHER" id="PTHR45138">
    <property type="entry name" value="REGULATORY COMPONENTS OF SENSORY TRANSDUCTION SYSTEM"/>
    <property type="match status" value="1"/>
</dbReference>
<keyword evidence="7" id="KW-1185">Reference proteome</keyword>
<dbReference type="Pfam" id="PF08447">
    <property type="entry name" value="PAS_3"/>
    <property type="match status" value="1"/>
</dbReference>
<evidence type="ECO:0000313" key="6">
    <source>
        <dbReference type="EMBL" id="MEJ8473909.1"/>
    </source>
</evidence>
<dbReference type="InterPro" id="IPR050469">
    <property type="entry name" value="Diguanylate_Cyclase"/>
</dbReference>
<dbReference type="Gene3D" id="3.30.450.20">
    <property type="entry name" value="PAS domain"/>
    <property type="match status" value="1"/>
</dbReference>
<dbReference type="SUPFAM" id="SSF55073">
    <property type="entry name" value="Nucleotide cyclase"/>
    <property type="match status" value="1"/>
</dbReference>
<dbReference type="InterPro" id="IPR043128">
    <property type="entry name" value="Rev_trsase/Diguanyl_cyclase"/>
</dbReference>
<evidence type="ECO:0000313" key="7">
    <source>
        <dbReference type="Proteomes" id="UP001385499"/>
    </source>
</evidence>
<dbReference type="InterPro" id="IPR000014">
    <property type="entry name" value="PAS"/>
</dbReference>
<dbReference type="InterPro" id="IPR029787">
    <property type="entry name" value="Nucleotide_cyclase"/>
</dbReference>
<dbReference type="SMART" id="SM00091">
    <property type="entry name" value="PAS"/>
    <property type="match status" value="1"/>
</dbReference>
<dbReference type="Proteomes" id="UP001385499">
    <property type="component" value="Unassembled WGS sequence"/>
</dbReference>
<dbReference type="SUPFAM" id="SSF55785">
    <property type="entry name" value="PYP-like sensor domain (PAS domain)"/>
    <property type="match status" value="1"/>
</dbReference>
<evidence type="ECO:0000256" key="2">
    <source>
        <dbReference type="ARBA" id="ARBA00034247"/>
    </source>
</evidence>
<dbReference type="GO" id="GO:0052621">
    <property type="term" value="F:diguanylate cyclase activity"/>
    <property type="evidence" value="ECO:0007669"/>
    <property type="project" value="UniProtKB-EC"/>
</dbReference>
<feature type="domain" description="GGDEF" evidence="5">
    <location>
        <begin position="172"/>
        <end position="313"/>
    </location>
</feature>
<evidence type="ECO:0000259" key="5">
    <source>
        <dbReference type="PROSITE" id="PS50887"/>
    </source>
</evidence>
<dbReference type="NCBIfam" id="TIGR00254">
    <property type="entry name" value="GGDEF"/>
    <property type="match status" value="1"/>
</dbReference>
<accession>A0ABU8TIB9</accession>
<dbReference type="PROSITE" id="PS50112">
    <property type="entry name" value="PAS"/>
    <property type="match status" value="1"/>
</dbReference>
<comment type="caution">
    <text evidence="6">The sequence shown here is derived from an EMBL/GenBank/DDBJ whole genome shotgun (WGS) entry which is preliminary data.</text>
</comment>